<name>A0AAN9TVG7_9HEMI</name>
<organism evidence="1 2">
    <name type="scientific">Parthenolecanium corni</name>
    <dbReference type="NCBI Taxonomy" id="536013"/>
    <lineage>
        <taxon>Eukaryota</taxon>
        <taxon>Metazoa</taxon>
        <taxon>Ecdysozoa</taxon>
        <taxon>Arthropoda</taxon>
        <taxon>Hexapoda</taxon>
        <taxon>Insecta</taxon>
        <taxon>Pterygota</taxon>
        <taxon>Neoptera</taxon>
        <taxon>Paraneoptera</taxon>
        <taxon>Hemiptera</taxon>
        <taxon>Sternorrhyncha</taxon>
        <taxon>Coccoidea</taxon>
        <taxon>Coccidae</taxon>
        <taxon>Parthenolecanium</taxon>
    </lineage>
</organism>
<comment type="caution">
    <text evidence="1">The sequence shown here is derived from an EMBL/GenBank/DDBJ whole genome shotgun (WGS) entry which is preliminary data.</text>
</comment>
<dbReference type="Proteomes" id="UP001367676">
    <property type="component" value="Unassembled WGS sequence"/>
</dbReference>
<dbReference type="AlphaFoldDB" id="A0AAN9TVG7"/>
<sequence>MKSSTLEVPGGVIYDTTQNFEMDFSKDQYFENPRLVSNDATWSFEVTLVVSYMTPPGLLSNRVKPGISSVNDDK</sequence>
<proteinExistence type="predicted"/>
<evidence type="ECO:0000313" key="2">
    <source>
        <dbReference type="Proteomes" id="UP001367676"/>
    </source>
</evidence>
<dbReference type="EMBL" id="JBBCAQ010000006">
    <property type="protein sequence ID" value="KAK7603646.1"/>
    <property type="molecule type" value="Genomic_DNA"/>
</dbReference>
<evidence type="ECO:0000313" key="1">
    <source>
        <dbReference type="EMBL" id="KAK7603646.1"/>
    </source>
</evidence>
<gene>
    <name evidence="1" type="ORF">V9T40_003645</name>
</gene>
<protein>
    <submittedName>
        <fullName evidence="1">Uncharacterized protein</fullName>
    </submittedName>
</protein>
<accession>A0AAN9TVG7</accession>
<keyword evidence="2" id="KW-1185">Reference proteome</keyword>
<reference evidence="1 2" key="1">
    <citation type="submission" date="2024-03" db="EMBL/GenBank/DDBJ databases">
        <title>Adaptation during the transition from Ophiocordyceps entomopathogen to insect associate is accompanied by gene loss and intensified selection.</title>
        <authorList>
            <person name="Ward C.M."/>
            <person name="Onetto C.A."/>
            <person name="Borneman A.R."/>
        </authorList>
    </citation>
    <scope>NUCLEOTIDE SEQUENCE [LARGE SCALE GENOMIC DNA]</scope>
    <source>
        <strain evidence="1">AWRI1</strain>
        <tissue evidence="1">Single Adult Female</tissue>
    </source>
</reference>